<dbReference type="Proteomes" id="UP000199206">
    <property type="component" value="Unassembled WGS sequence"/>
</dbReference>
<evidence type="ECO:0000313" key="3">
    <source>
        <dbReference type="Proteomes" id="UP000199206"/>
    </source>
</evidence>
<protein>
    <recommendedName>
        <fullName evidence="4">Aminomethyltransferase folate-binding domain-containing protein</fullName>
    </recommendedName>
</protein>
<dbReference type="PANTHER" id="PTHR22602">
    <property type="entry name" value="TRANSFERASE CAF17, MITOCHONDRIAL-RELATED"/>
    <property type="match status" value="1"/>
</dbReference>
<evidence type="ECO:0000313" key="2">
    <source>
        <dbReference type="EMBL" id="SEM74773.1"/>
    </source>
</evidence>
<reference evidence="3" key="1">
    <citation type="submission" date="2016-10" db="EMBL/GenBank/DDBJ databases">
        <authorList>
            <person name="Varghese N."/>
            <person name="Submissions S."/>
        </authorList>
    </citation>
    <scope>NUCLEOTIDE SEQUENCE [LARGE SCALE GENOMIC DNA]</scope>
    <source>
        <strain evidence="3">S6-262</strain>
    </source>
</reference>
<dbReference type="AlphaFoldDB" id="A0A1H8AW52"/>
<dbReference type="InterPro" id="IPR045179">
    <property type="entry name" value="YgfZ/GcvT"/>
</dbReference>
<dbReference type="InterPro" id="IPR017703">
    <property type="entry name" value="YgfZ/GCV_T_CS"/>
</dbReference>
<name>A0A1H8AW52_9SPHN</name>
<gene>
    <name evidence="2" type="ORF">SAMN05192583_1083</name>
</gene>
<keyword evidence="1" id="KW-0809">Transit peptide</keyword>
<dbReference type="SUPFAM" id="SSF103025">
    <property type="entry name" value="Folate-binding domain"/>
    <property type="match status" value="1"/>
</dbReference>
<evidence type="ECO:0000256" key="1">
    <source>
        <dbReference type="ARBA" id="ARBA00022946"/>
    </source>
</evidence>
<accession>A0A1H8AW52</accession>
<organism evidence="2 3">
    <name type="scientific">Sphingomonas gellani</name>
    <dbReference type="NCBI Taxonomy" id="1166340"/>
    <lineage>
        <taxon>Bacteria</taxon>
        <taxon>Pseudomonadati</taxon>
        <taxon>Pseudomonadota</taxon>
        <taxon>Alphaproteobacteria</taxon>
        <taxon>Sphingomonadales</taxon>
        <taxon>Sphingomonadaceae</taxon>
        <taxon>Sphingomonas</taxon>
    </lineage>
</organism>
<dbReference type="NCBIfam" id="TIGR03317">
    <property type="entry name" value="ygfZ_signature"/>
    <property type="match status" value="1"/>
</dbReference>
<dbReference type="Gene3D" id="3.30.1360.120">
    <property type="entry name" value="Probable tRNA modification gtpase trme, domain 1"/>
    <property type="match status" value="2"/>
</dbReference>
<dbReference type="EMBL" id="FOCF01000002">
    <property type="protein sequence ID" value="SEM74773.1"/>
    <property type="molecule type" value="Genomic_DNA"/>
</dbReference>
<evidence type="ECO:0008006" key="4">
    <source>
        <dbReference type="Google" id="ProtNLM"/>
    </source>
</evidence>
<dbReference type="InterPro" id="IPR027266">
    <property type="entry name" value="TrmE/GcvT-like"/>
</dbReference>
<dbReference type="STRING" id="1166340.SAMN05192583_1083"/>
<dbReference type="PANTHER" id="PTHR22602:SF0">
    <property type="entry name" value="TRANSFERASE CAF17, MITOCHONDRIAL-RELATED"/>
    <property type="match status" value="1"/>
</dbReference>
<sequence length="254" mass="28281">MDEATLGTMLDDRAVLRLSGPDVRAFLQGLVTQDVEGTLPRWSGLLSPQGKALFDFLLWEDDEDILIDCEAAAAEALIRRLSMYRLRRAITIERDPDLAVHWSPTRPASDPCGSLDPHPDPRLATLGFRWLAAPATPAHGWLEHRLRLGVAEGQAELGDGTTLWLECNAEELNGVSYSKGCYIGQENTARMHYRAKVARRLFVAPIEPDDRARVRYPELGLMVTHRRIDTLGNVLLPAWLPDQTAPGDESQSHT</sequence>
<dbReference type="GO" id="GO:0016226">
    <property type="term" value="P:iron-sulfur cluster assembly"/>
    <property type="evidence" value="ECO:0007669"/>
    <property type="project" value="TreeGrafter"/>
</dbReference>
<proteinExistence type="predicted"/>
<keyword evidence="3" id="KW-1185">Reference proteome</keyword>